<accession>A0A1G2FEH5</accession>
<evidence type="ECO:0000313" key="4">
    <source>
        <dbReference type="Proteomes" id="UP000176974"/>
    </source>
</evidence>
<dbReference type="SUPFAM" id="SSF56059">
    <property type="entry name" value="Glutathione synthetase ATP-binding domain-like"/>
    <property type="match status" value="1"/>
</dbReference>
<keyword evidence="1" id="KW-0067">ATP-binding</keyword>
<dbReference type="GO" id="GO:0005737">
    <property type="term" value="C:cytoplasm"/>
    <property type="evidence" value="ECO:0007669"/>
    <property type="project" value="TreeGrafter"/>
</dbReference>
<keyword evidence="1" id="KW-0547">Nucleotide-binding</keyword>
<evidence type="ECO:0000313" key="3">
    <source>
        <dbReference type="EMBL" id="OGZ36008.1"/>
    </source>
</evidence>
<comment type="caution">
    <text evidence="3">The sequence shown here is derived from an EMBL/GenBank/DDBJ whole genome shotgun (WGS) entry which is preliminary data.</text>
</comment>
<dbReference type="Proteomes" id="UP000176974">
    <property type="component" value="Unassembled WGS sequence"/>
</dbReference>
<dbReference type="InterPro" id="IPR011761">
    <property type="entry name" value="ATP-grasp"/>
</dbReference>
<evidence type="ECO:0000256" key="1">
    <source>
        <dbReference type="PROSITE-ProRule" id="PRU00409"/>
    </source>
</evidence>
<dbReference type="EMBL" id="MHMY01000002">
    <property type="protein sequence ID" value="OGZ36008.1"/>
    <property type="molecule type" value="Genomic_DNA"/>
</dbReference>
<reference evidence="3 4" key="1">
    <citation type="journal article" date="2016" name="Nat. Commun.">
        <title>Thousands of microbial genomes shed light on interconnected biogeochemical processes in an aquifer system.</title>
        <authorList>
            <person name="Anantharaman K."/>
            <person name="Brown C.T."/>
            <person name="Hug L.A."/>
            <person name="Sharon I."/>
            <person name="Castelle C.J."/>
            <person name="Probst A.J."/>
            <person name="Thomas B.C."/>
            <person name="Singh A."/>
            <person name="Wilkins M.J."/>
            <person name="Karaoz U."/>
            <person name="Brodie E.L."/>
            <person name="Williams K.H."/>
            <person name="Hubbard S.S."/>
            <person name="Banfield J.F."/>
        </authorList>
    </citation>
    <scope>NUCLEOTIDE SEQUENCE [LARGE SCALE GENOMIC DNA]</scope>
</reference>
<proteinExistence type="predicted"/>
<evidence type="ECO:0000259" key="2">
    <source>
        <dbReference type="PROSITE" id="PS50975"/>
    </source>
</evidence>
<dbReference type="PANTHER" id="PTHR21621:SF0">
    <property type="entry name" value="BETA-CITRYLGLUTAMATE SYNTHASE B-RELATED"/>
    <property type="match status" value="1"/>
</dbReference>
<dbReference type="GO" id="GO:0016879">
    <property type="term" value="F:ligase activity, forming carbon-nitrogen bonds"/>
    <property type="evidence" value="ECO:0007669"/>
    <property type="project" value="TreeGrafter"/>
</dbReference>
<name>A0A1G2FEH5_9BACT</name>
<dbReference type="Gene3D" id="3.30.470.20">
    <property type="entry name" value="ATP-grasp fold, B domain"/>
    <property type="match status" value="1"/>
</dbReference>
<dbReference type="InterPro" id="IPR013651">
    <property type="entry name" value="ATP-grasp_RimK-type"/>
</dbReference>
<dbReference type="Pfam" id="PF08443">
    <property type="entry name" value="RimK"/>
    <property type="match status" value="1"/>
</dbReference>
<dbReference type="PROSITE" id="PS50975">
    <property type="entry name" value="ATP_GRASP"/>
    <property type="match status" value="1"/>
</dbReference>
<protein>
    <recommendedName>
        <fullName evidence="2">ATP-grasp domain-containing protein</fullName>
    </recommendedName>
</protein>
<dbReference type="GO" id="GO:0046872">
    <property type="term" value="F:metal ion binding"/>
    <property type="evidence" value="ECO:0007669"/>
    <property type="project" value="InterPro"/>
</dbReference>
<gene>
    <name evidence="3" type="ORF">A2815_00080</name>
</gene>
<feature type="domain" description="ATP-grasp" evidence="2">
    <location>
        <begin position="106"/>
        <end position="166"/>
    </location>
</feature>
<dbReference type="AlphaFoldDB" id="A0A1G2FEH5"/>
<dbReference type="PANTHER" id="PTHR21621">
    <property type="entry name" value="RIBOSOMAL PROTEIN S6 MODIFICATION PROTEIN"/>
    <property type="match status" value="1"/>
</dbReference>
<dbReference type="GO" id="GO:0005524">
    <property type="term" value="F:ATP binding"/>
    <property type="evidence" value="ECO:0007669"/>
    <property type="project" value="UniProtKB-UniRule"/>
</dbReference>
<sequence>MKMLIIGSKKSIESQQLKKEAEKRNHYLKIMPLNQLILGFQKNLFVSTKKGRDISEFDAILFRAISRHIVEAKIIARYMKNKNKIVIDDILAKSNYDYHKFLMHTKLKELALTAARAAEIEFAGLDIMPDKNGRLKVLEINRSPQFKRFSQVTGINVAEEVIKYIEKKR</sequence>
<organism evidence="3 4">
    <name type="scientific">Candidatus Portnoybacteria bacterium RIFCSPHIGHO2_01_FULL_40_12b</name>
    <dbReference type="NCBI Taxonomy" id="1801994"/>
    <lineage>
        <taxon>Bacteria</taxon>
        <taxon>Candidatus Portnoyibacteriota</taxon>
    </lineage>
</organism>